<evidence type="ECO:0000313" key="4">
    <source>
        <dbReference type="Proteomes" id="UP000242949"/>
    </source>
</evidence>
<evidence type="ECO:0000313" key="3">
    <source>
        <dbReference type="EMBL" id="SDB89752.1"/>
    </source>
</evidence>
<evidence type="ECO:0000259" key="2">
    <source>
        <dbReference type="Pfam" id="PF14317"/>
    </source>
</evidence>
<feature type="domain" description="YcxB-like C-terminal" evidence="2">
    <location>
        <begin position="101"/>
        <end position="162"/>
    </location>
</feature>
<sequence>MSTNQELSIKGKLTLEDFKMYNTHHLKKTVRMYFIICFVAMFAIIHIPMSGDLFLIFIFAGIPSLIISSLLALFAKTVNKRRAIKEYKSDQLIKHEINYIFSHDGIHQKIRRSNNYYEWNDIQVAIEQKDMFLLYVSKNKAIVLPKSFFESSEKIDLFKKIISEYIETAKIKFY</sequence>
<name>A0A1G6H691_9BACI</name>
<keyword evidence="1" id="KW-0472">Membrane</keyword>
<accession>A0A1G6H691</accession>
<evidence type="ECO:0000256" key="1">
    <source>
        <dbReference type="SAM" id="Phobius"/>
    </source>
</evidence>
<keyword evidence="4" id="KW-1185">Reference proteome</keyword>
<dbReference type="Pfam" id="PF14317">
    <property type="entry name" value="YcxB"/>
    <property type="match status" value="1"/>
</dbReference>
<keyword evidence="1" id="KW-0812">Transmembrane</keyword>
<dbReference type="AlphaFoldDB" id="A0A1G6H691"/>
<organism evidence="3 4">
    <name type="scientific">Pelagirhabdus alkalitolerans</name>
    <dbReference type="NCBI Taxonomy" id="1612202"/>
    <lineage>
        <taxon>Bacteria</taxon>
        <taxon>Bacillati</taxon>
        <taxon>Bacillota</taxon>
        <taxon>Bacilli</taxon>
        <taxon>Bacillales</taxon>
        <taxon>Bacillaceae</taxon>
        <taxon>Pelagirhabdus</taxon>
    </lineage>
</organism>
<proteinExistence type="predicted"/>
<protein>
    <submittedName>
        <fullName evidence="3">YcxB-like protein</fullName>
    </submittedName>
</protein>
<dbReference type="Proteomes" id="UP000242949">
    <property type="component" value="Unassembled WGS sequence"/>
</dbReference>
<dbReference type="EMBL" id="FMYI01000002">
    <property type="protein sequence ID" value="SDB89752.1"/>
    <property type="molecule type" value="Genomic_DNA"/>
</dbReference>
<dbReference type="InterPro" id="IPR025588">
    <property type="entry name" value="YcxB-like_C"/>
</dbReference>
<gene>
    <name evidence="3" type="ORF">SAMN05421734_102288</name>
</gene>
<reference evidence="4" key="1">
    <citation type="submission" date="2016-09" db="EMBL/GenBank/DDBJ databases">
        <authorList>
            <person name="Varghese N."/>
            <person name="Submissions S."/>
        </authorList>
    </citation>
    <scope>NUCLEOTIDE SEQUENCE [LARGE SCALE GENOMIC DNA]</scope>
    <source>
        <strain evidence="4">S5</strain>
    </source>
</reference>
<dbReference type="RefSeq" id="WP_176759202.1">
    <property type="nucleotide sequence ID" value="NZ_FMYI01000002.1"/>
</dbReference>
<keyword evidence="1" id="KW-1133">Transmembrane helix</keyword>
<feature type="transmembrane region" description="Helical" evidence="1">
    <location>
        <begin position="53"/>
        <end position="75"/>
    </location>
</feature>
<feature type="transmembrane region" description="Helical" evidence="1">
    <location>
        <begin position="30"/>
        <end position="47"/>
    </location>
</feature>